<sequence length="247" mass="26991">MTLPSISVAFQPIVDIEERRIASYEALVRGPAGEPAAWVFDQISAEDVHRLDDACRDVAIEWAARLGIECQLNLNCLPRNLVSVPSAVEQSLARAEALGLLTSQLVLEVTEGEVIEDQVSFAEAIGRFRKRGISIAIDDFGSGYSGLNLLADFQPDTIKLDQNLLRGIEGRGPRQAIVRAVLSACLDLGIDVIAEGVETLEEFRWCQAAGITQFQGYLLGRPGFECLPEVHYPPSLVRGDSSRRRTG</sequence>
<dbReference type="Pfam" id="PF00563">
    <property type="entry name" value="EAL"/>
    <property type="match status" value="1"/>
</dbReference>
<dbReference type="PROSITE" id="PS50883">
    <property type="entry name" value="EAL"/>
    <property type="match status" value="1"/>
</dbReference>
<gene>
    <name evidence="2" type="primary">ycgF_3</name>
    <name evidence="2" type="ORF">Pla133_45370</name>
</gene>
<dbReference type="SUPFAM" id="SSF141868">
    <property type="entry name" value="EAL domain-like"/>
    <property type="match status" value="1"/>
</dbReference>
<dbReference type="PANTHER" id="PTHR33121">
    <property type="entry name" value="CYCLIC DI-GMP PHOSPHODIESTERASE PDEF"/>
    <property type="match status" value="1"/>
</dbReference>
<evidence type="ECO:0000313" key="2">
    <source>
        <dbReference type="EMBL" id="QDU69417.1"/>
    </source>
</evidence>
<proteinExistence type="predicted"/>
<reference evidence="2 3" key="1">
    <citation type="submission" date="2019-02" db="EMBL/GenBank/DDBJ databases">
        <title>Deep-cultivation of Planctomycetes and their phenomic and genomic characterization uncovers novel biology.</title>
        <authorList>
            <person name="Wiegand S."/>
            <person name="Jogler M."/>
            <person name="Boedeker C."/>
            <person name="Pinto D."/>
            <person name="Vollmers J."/>
            <person name="Rivas-Marin E."/>
            <person name="Kohn T."/>
            <person name="Peeters S.H."/>
            <person name="Heuer A."/>
            <person name="Rast P."/>
            <person name="Oberbeckmann S."/>
            <person name="Bunk B."/>
            <person name="Jeske O."/>
            <person name="Meyerdierks A."/>
            <person name="Storesund J.E."/>
            <person name="Kallscheuer N."/>
            <person name="Luecker S."/>
            <person name="Lage O.M."/>
            <person name="Pohl T."/>
            <person name="Merkel B.J."/>
            <person name="Hornburger P."/>
            <person name="Mueller R.-W."/>
            <person name="Bruemmer F."/>
            <person name="Labrenz M."/>
            <person name="Spormann A.M."/>
            <person name="Op den Camp H."/>
            <person name="Overmann J."/>
            <person name="Amann R."/>
            <person name="Jetten M.S.M."/>
            <person name="Mascher T."/>
            <person name="Medema M.H."/>
            <person name="Devos D.P."/>
            <person name="Kaster A.-K."/>
            <person name="Ovreas L."/>
            <person name="Rohde M."/>
            <person name="Galperin M.Y."/>
            <person name="Jogler C."/>
        </authorList>
    </citation>
    <scope>NUCLEOTIDE SEQUENCE [LARGE SCALE GENOMIC DNA]</scope>
    <source>
        <strain evidence="2 3">Pla133</strain>
    </source>
</reference>
<dbReference type="InterPro" id="IPR035919">
    <property type="entry name" value="EAL_sf"/>
</dbReference>
<dbReference type="CDD" id="cd01948">
    <property type="entry name" value="EAL"/>
    <property type="match status" value="1"/>
</dbReference>
<name>A0A518BR06_9BACT</name>
<dbReference type="GO" id="GO:0071111">
    <property type="term" value="F:cyclic-guanylate-specific phosphodiesterase activity"/>
    <property type="evidence" value="ECO:0007669"/>
    <property type="project" value="InterPro"/>
</dbReference>
<keyword evidence="3" id="KW-1185">Reference proteome</keyword>
<dbReference type="PANTHER" id="PTHR33121:SF15">
    <property type="entry name" value="BLUE LIGHT- AND TEMPERATURE-REGULATED ANTIREPRESSOR BLUF"/>
    <property type="match status" value="1"/>
</dbReference>
<accession>A0A518BR06</accession>
<dbReference type="Gene3D" id="3.20.20.450">
    <property type="entry name" value="EAL domain"/>
    <property type="match status" value="1"/>
</dbReference>
<evidence type="ECO:0000313" key="3">
    <source>
        <dbReference type="Proteomes" id="UP000316921"/>
    </source>
</evidence>
<dbReference type="EMBL" id="CP036287">
    <property type="protein sequence ID" value="QDU69417.1"/>
    <property type="molecule type" value="Genomic_DNA"/>
</dbReference>
<dbReference type="AlphaFoldDB" id="A0A518BR06"/>
<dbReference type="InterPro" id="IPR001633">
    <property type="entry name" value="EAL_dom"/>
</dbReference>
<dbReference type="Proteomes" id="UP000316921">
    <property type="component" value="Chromosome"/>
</dbReference>
<evidence type="ECO:0000259" key="1">
    <source>
        <dbReference type="PROSITE" id="PS50883"/>
    </source>
</evidence>
<dbReference type="RefSeq" id="WP_145069292.1">
    <property type="nucleotide sequence ID" value="NZ_CP036287.1"/>
</dbReference>
<organism evidence="2 3">
    <name type="scientific">Engelhardtia mirabilis</name>
    <dbReference type="NCBI Taxonomy" id="2528011"/>
    <lineage>
        <taxon>Bacteria</taxon>
        <taxon>Pseudomonadati</taxon>
        <taxon>Planctomycetota</taxon>
        <taxon>Planctomycetia</taxon>
        <taxon>Planctomycetia incertae sedis</taxon>
        <taxon>Engelhardtia</taxon>
    </lineage>
</organism>
<feature type="domain" description="EAL" evidence="1">
    <location>
        <begin position="1"/>
        <end position="236"/>
    </location>
</feature>
<protein>
    <submittedName>
        <fullName evidence="2">Blue light-and temperature-regulated antirepressor YcgF</fullName>
    </submittedName>
</protein>
<dbReference type="SMART" id="SM00052">
    <property type="entry name" value="EAL"/>
    <property type="match status" value="1"/>
</dbReference>
<dbReference type="InterPro" id="IPR050706">
    <property type="entry name" value="Cyclic-di-GMP_PDE-like"/>
</dbReference>
<dbReference type="KEGG" id="pbap:Pla133_45370"/>